<dbReference type="Gene3D" id="3.40.50.720">
    <property type="entry name" value="NAD(P)-binding Rossmann-like Domain"/>
    <property type="match status" value="2"/>
</dbReference>
<name>S5YEL4_PARAH</name>
<dbReference type="GO" id="GO:0047964">
    <property type="term" value="F:glyoxylate reductase (NADH) activity"/>
    <property type="evidence" value="ECO:0007669"/>
    <property type="project" value="UniProtKB-EC"/>
</dbReference>
<dbReference type="InterPro" id="IPR029753">
    <property type="entry name" value="D-isomer_DH_CS"/>
</dbReference>
<dbReference type="Pfam" id="PF00389">
    <property type="entry name" value="2-Hacid_dh"/>
    <property type="match status" value="1"/>
</dbReference>
<dbReference type="HOGENOM" id="CLU_019796_1_2_5"/>
<keyword evidence="8" id="KW-1185">Reference proteome</keyword>
<dbReference type="GO" id="GO:0030267">
    <property type="term" value="F:glyoxylate reductase (NADPH) activity"/>
    <property type="evidence" value="ECO:0007669"/>
    <property type="project" value="TreeGrafter"/>
</dbReference>
<dbReference type="Pfam" id="PF02826">
    <property type="entry name" value="2-Hacid_dh_C"/>
    <property type="match status" value="1"/>
</dbReference>
<evidence type="ECO:0000256" key="2">
    <source>
        <dbReference type="ARBA" id="ARBA00023002"/>
    </source>
</evidence>
<feature type="domain" description="D-isomer specific 2-hydroxyacid dehydrogenase NAD-binding" evidence="6">
    <location>
        <begin position="121"/>
        <end position="300"/>
    </location>
</feature>
<proteinExistence type="inferred from homology"/>
<dbReference type="InterPro" id="IPR050223">
    <property type="entry name" value="D-isomer_2-hydroxyacid_DH"/>
</dbReference>
<gene>
    <name evidence="7" type="ORF">JCM7686_2867</name>
</gene>
<dbReference type="SUPFAM" id="SSF52283">
    <property type="entry name" value="Formate/glycerate dehydrogenase catalytic domain-like"/>
    <property type="match status" value="1"/>
</dbReference>
<dbReference type="InterPro" id="IPR006139">
    <property type="entry name" value="D-isomer_2_OHA_DH_cat_dom"/>
</dbReference>
<organism evidence="7 8">
    <name type="scientific">Paracoccus aminophilus JCM 7686</name>
    <dbReference type="NCBI Taxonomy" id="1367847"/>
    <lineage>
        <taxon>Bacteria</taxon>
        <taxon>Pseudomonadati</taxon>
        <taxon>Pseudomonadota</taxon>
        <taxon>Alphaproteobacteria</taxon>
        <taxon>Rhodobacterales</taxon>
        <taxon>Paracoccaceae</taxon>
        <taxon>Paracoccus</taxon>
    </lineage>
</organism>
<comment type="similarity">
    <text evidence="1 4">Belongs to the D-isomer specific 2-hydroxyacid dehydrogenase family.</text>
</comment>
<reference evidence="7 8" key="1">
    <citation type="journal article" date="2014" name="BMC Genomics">
        <title>Architecture and functions of a multipartite genome of the methylotrophic bacterium Paracoccus aminophilus JCM 7686, containing primary and secondary chromids.</title>
        <authorList>
            <person name="Dziewit L."/>
            <person name="Czarnecki J."/>
            <person name="Wibberg D."/>
            <person name="Radlinska M."/>
            <person name="Mrozek P."/>
            <person name="Szymczak M."/>
            <person name="Schluter A."/>
            <person name="Puhler A."/>
            <person name="Bartosik D."/>
        </authorList>
    </citation>
    <scope>NUCLEOTIDE SEQUENCE [LARGE SCALE GENOMIC DNA]</scope>
    <source>
        <strain evidence="7">JCM 7686</strain>
    </source>
</reference>
<evidence type="ECO:0000313" key="8">
    <source>
        <dbReference type="Proteomes" id="UP000015480"/>
    </source>
</evidence>
<evidence type="ECO:0000256" key="4">
    <source>
        <dbReference type="RuleBase" id="RU003719"/>
    </source>
</evidence>
<dbReference type="InterPro" id="IPR036291">
    <property type="entry name" value="NAD(P)-bd_dom_sf"/>
</dbReference>
<evidence type="ECO:0000313" key="7">
    <source>
        <dbReference type="EMBL" id="AGT09923.1"/>
    </source>
</evidence>
<dbReference type="RefSeq" id="WP_020951561.1">
    <property type="nucleotide sequence ID" value="NC_022041.1"/>
</dbReference>
<dbReference type="PANTHER" id="PTHR10996">
    <property type="entry name" value="2-HYDROXYACID DEHYDROGENASE-RELATED"/>
    <property type="match status" value="1"/>
</dbReference>
<dbReference type="FunFam" id="3.40.50.720:FF:000203">
    <property type="entry name" value="D-3-phosphoglycerate dehydrogenase (SerA)"/>
    <property type="match status" value="1"/>
</dbReference>
<sequence>MTAPYATNPSRTRLKVAVTRKLPETVETRMSELFDVVLREDDRRMSREEISVAMRDCDVLVPTVTDMIDANMLAQAGERLKLIANYGAGVDHIDVHSARQRGILVTNTPGVVTEDTADMALALILAVTRRLPEGMAEMQAGRWSGWSPTSHLGGRVGGRRLGILGMGRIGQAVARRANAFGMQIHYHNRRRLRPEIEAELQPTYWESLDQMVSRMDILSINAPHTPSTFHLMNARRLKLMKPSAVIVNTSRGEVIDENALTRMLRAGEIAGAGLDVFEHGHEINPRLRELPNVVLLPHMGSATVEGRAEMGEKVIINIKTFADGHRPPDQVLPNSF</sequence>
<dbReference type="STRING" id="1367847.JCM7686_2867"/>
<evidence type="ECO:0000259" key="5">
    <source>
        <dbReference type="Pfam" id="PF00389"/>
    </source>
</evidence>
<dbReference type="eggNOG" id="COG1052">
    <property type="taxonomic scope" value="Bacteria"/>
</dbReference>
<evidence type="ECO:0000256" key="1">
    <source>
        <dbReference type="ARBA" id="ARBA00005854"/>
    </source>
</evidence>
<dbReference type="PROSITE" id="PS00065">
    <property type="entry name" value="D_2_HYDROXYACID_DH_1"/>
    <property type="match status" value="1"/>
</dbReference>
<dbReference type="OrthoDB" id="9793626at2"/>
<dbReference type="GO" id="GO:0016618">
    <property type="term" value="F:hydroxypyruvate reductase [NAD(P)H] activity"/>
    <property type="evidence" value="ECO:0007669"/>
    <property type="project" value="TreeGrafter"/>
</dbReference>
<dbReference type="CDD" id="cd05301">
    <property type="entry name" value="GDH"/>
    <property type="match status" value="1"/>
</dbReference>
<dbReference type="PROSITE" id="PS00671">
    <property type="entry name" value="D_2_HYDROXYACID_DH_3"/>
    <property type="match status" value="1"/>
</dbReference>
<dbReference type="Proteomes" id="UP000015480">
    <property type="component" value="Chromosome"/>
</dbReference>
<dbReference type="PANTHER" id="PTHR10996:SF283">
    <property type="entry name" value="GLYOXYLATE_HYDROXYPYRUVATE REDUCTASE B"/>
    <property type="match status" value="1"/>
</dbReference>
<dbReference type="InterPro" id="IPR006140">
    <property type="entry name" value="D-isomer_DH_NAD-bd"/>
</dbReference>
<keyword evidence="2 4" id="KW-0560">Oxidoreductase</keyword>
<feature type="domain" description="D-isomer specific 2-hydroxyacid dehydrogenase catalytic" evidence="5">
    <location>
        <begin position="16"/>
        <end position="331"/>
    </location>
</feature>
<dbReference type="InterPro" id="IPR029752">
    <property type="entry name" value="D-isomer_DH_CS1"/>
</dbReference>
<dbReference type="PATRIC" id="fig|1367847.3.peg.2874"/>
<evidence type="ECO:0000259" key="6">
    <source>
        <dbReference type="Pfam" id="PF02826"/>
    </source>
</evidence>
<keyword evidence="3" id="KW-0520">NAD</keyword>
<evidence type="ECO:0000256" key="3">
    <source>
        <dbReference type="ARBA" id="ARBA00023027"/>
    </source>
</evidence>
<dbReference type="AlphaFoldDB" id="S5YEL4"/>
<dbReference type="SUPFAM" id="SSF51735">
    <property type="entry name" value="NAD(P)-binding Rossmann-fold domains"/>
    <property type="match status" value="1"/>
</dbReference>
<dbReference type="EMBL" id="CP006650">
    <property type="protein sequence ID" value="AGT09923.1"/>
    <property type="molecule type" value="Genomic_DNA"/>
</dbReference>
<accession>S5YEL4</accession>
<dbReference type="GO" id="GO:0051287">
    <property type="term" value="F:NAD binding"/>
    <property type="evidence" value="ECO:0007669"/>
    <property type="project" value="InterPro"/>
</dbReference>
<dbReference type="EC" id="1.1.1.26" evidence="7"/>
<dbReference type="GO" id="GO:0005829">
    <property type="term" value="C:cytosol"/>
    <property type="evidence" value="ECO:0007669"/>
    <property type="project" value="TreeGrafter"/>
</dbReference>
<dbReference type="KEGG" id="pami:JCM7686_2867"/>
<protein>
    <submittedName>
        <fullName evidence="7">Glyoxylate reductase</fullName>
        <ecNumber evidence="7">1.1.1.26</ecNumber>
    </submittedName>
</protein>